<evidence type="ECO:0000313" key="2">
    <source>
        <dbReference type="EMBL" id="SIR38103.1"/>
    </source>
</evidence>
<protein>
    <recommendedName>
        <fullName evidence="4">Lipoprotein</fullName>
    </recommendedName>
</protein>
<comment type="caution">
    <text evidence="2">The sequence shown here is derived from an EMBL/GenBank/DDBJ whole genome shotgun (WGS) entry which is preliminary data.</text>
</comment>
<dbReference type="Proteomes" id="UP000186666">
    <property type="component" value="Unassembled WGS sequence"/>
</dbReference>
<sequence>MKRIAIILLMISVIVLSACSKQQSDLSLVESITSNGIHLTETMSPAESELDGILPISYLLDNEEVIRIFEFDSTDQRELGQEHFTKNQQVLSSHAPIIYQTHQYLVLYYSNVDTVTQTPELSETTYGIQIDNVIKKIKLIVHYSLGSRETTFLLARMTDEFSIPFF</sequence>
<organism evidence="2 3">
    <name type="scientific">Paenibacillus macquariensis</name>
    <dbReference type="NCBI Taxonomy" id="948756"/>
    <lineage>
        <taxon>Bacteria</taxon>
        <taxon>Bacillati</taxon>
        <taxon>Bacillota</taxon>
        <taxon>Bacilli</taxon>
        <taxon>Bacillales</taxon>
        <taxon>Paenibacillaceae</taxon>
        <taxon>Paenibacillus</taxon>
    </lineage>
</organism>
<feature type="chain" id="PRO_5046760189" description="Lipoprotein" evidence="1">
    <location>
        <begin position="21"/>
        <end position="166"/>
    </location>
</feature>
<name>A0ABY1K7V3_9BACL</name>
<dbReference type="RefSeq" id="WP_068586436.1">
    <property type="nucleotide sequence ID" value="NZ_FTNK01000012.1"/>
</dbReference>
<dbReference type="PROSITE" id="PS51257">
    <property type="entry name" value="PROKAR_LIPOPROTEIN"/>
    <property type="match status" value="1"/>
</dbReference>
<evidence type="ECO:0000313" key="3">
    <source>
        <dbReference type="Proteomes" id="UP000186666"/>
    </source>
</evidence>
<feature type="signal peptide" evidence="1">
    <location>
        <begin position="1"/>
        <end position="20"/>
    </location>
</feature>
<evidence type="ECO:0000256" key="1">
    <source>
        <dbReference type="SAM" id="SignalP"/>
    </source>
</evidence>
<accession>A0ABY1K7V3</accession>
<reference evidence="2 3" key="1">
    <citation type="submission" date="2017-01" db="EMBL/GenBank/DDBJ databases">
        <authorList>
            <person name="Varghese N."/>
            <person name="Submissions S."/>
        </authorList>
    </citation>
    <scope>NUCLEOTIDE SEQUENCE [LARGE SCALE GENOMIC DNA]</scope>
    <source>
        <strain evidence="2 3">ATCC 23464</strain>
    </source>
</reference>
<keyword evidence="3" id="KW-1185">Reference proteome</keyword>
<gene>
    <name evidence="2" type="ORF">SAMN05421578_11291</name>
</gene>
<evidence type="ECO:0008006" key="4">
    <source>
        <dbReference type="Google" id="ProtNLM"/>
    </source>
</evidence>
<keyword evidence="1" id="KW-0732">Signal</keyword>
<dbReference type="EMBL" id="FTNK01000012">
    <property type="protein sequence ID" value="SIR38103.1"/>
    <property type="molecule type" value="Genomic_DNA"/>
</dbReference>
<proteinExistence type="predicted"/>